<dbReference type="SFLD" id="SFLDG00358">
    <property type="entry name" value="Main_(cytGST)"/>
    <property type="match status" value="1"/>
</dbReference>
<feature type="domain" description="GST N-terminal" evidence="2">
    <location>
        <begin position="1"/>
        <end position="86"/>
    </location>
</feature>
<dbReference type="InterPro" id="IPR036249">
    <property type="entry name" value="Thioredoxin-like_sf"/>
</dbReference>
<dbReference type="SUPFAM" id="SSF47616">
    <property type="entry name" value="GST C-terminal domain-like"/>
    <property type="match status" value="1"/>
</dbReference>
<comment type="caution">
    <text evidence="3">The sequence shown here is derived from an EMBL/GenBank/DDBJ whole genome shotgun (WGS) entry which is preliminary data.</text>
</comment>
<dbReference type="InterPro" id="IPR040079">
    <property type="entry name" value="Glutathione_S-Trfase"/>
</dbReference>
<protein>
    <recommendedName>
        <fullName evidence="2">GST N-terminal domain-containing protein</fullName>
    </recommendedName>
</protein>
<dbReference type="InterPro" id="IPR036282">
    <property type="entry name" value="Glutathione-S-Trfase_C_sf"/>
</dbReference>
<comment type="similarity">
    <text evidence="1">Belongs to the GST superfamily.</text>
</comment>
<proteinExistence type="inferred from homology"/>
<dbReference type="InterPro" id="IPR004045">
    <property type="entry name" value="Glutathione_S-Trfase_N"/>
</dbReference>
<evidence type="ECO:0000256" key="1">
    <source>
        <dbReference type="ARBA" id="ARBA00007409"/>
    </source>
</evidence>
<name>A0ABR3FHQ4_9AGAR</name>
<dbReference type="Proteomes" id="UP001465976">
    <property type="component" value="Unassembled WGS sequence"/>
</dbReference>
<dbReference type="Gene3D" id="3.40.30.10">
    <property type="entry name" value="Glutaredoxin"/>
    <property type="match status" value="1"/>
</dbReference>
<sequence>MITLHHLNSSRSQRIIWLLEELGTPYEIKKYERTSEQLAPPELLKVFPLGKAPIITDTGADAKGNIVLAESGAIVEYLIRANGNVRFVPPSSGQGYIDNLYFTHYAEGSIMPTMVQKAVFTMTVPQRSPWLLRGLLSGVLGKISEKIVTPELKKHSDLVEAHLLNKQWFAGGDEPTSADFLMIFPVELLEYFNVAGPKTKEYVKRIHERLSRKAESSNTSNEWTTNPHVKRAVFLDGWEDGKD</sequence>
<reference evidence="3 4" key="1">
    <citation type="submission" date="2024-02" db="EMBL/GenBank/DDBJ databases">
        <title>A draft genome for the cacao thread blight pathogen Marasmius crinis-equi.</title>
        <authorList>
            <person name="Cohen S.P."/>
            <person name="Baruah I.K."/>
            <person name="Amoako-Attah I."/>
            <person name="Bukari Y."/>
            <person name="Meinhardt L.W."/>
            <person name="Bailey B.A."/>
        </authorList>
    </citation>
    <scope>NUCLEOTIDE SEQUENCE [LARGE SCALE GENOMIC DNA]</scope>
    <source>
        <strain evidence="3 4">GH-76</strain>
    </source>
</reference>
<evidence type="ECO:0000313" key="3">
    <source>
        <dbReference type="EMBL" id="KAL0574901.1"/>
    </source>
</evidence>
<keyword evidence="4" id="KW-1185">Reference proteome</keyword>
<dbReference type="PANTHER" id="PTHR44051:SF9">
    <property type="entry name" value="GLUTATHIONE S-TRANSFERASE 1"/>
    <property type="match status" value="1"/>
</dbReference>
<dbReference type="SFLD" id="SFLDS00019">
    <property type="entry name" value="Glutathione_Transferase_(cytos"/>
    <property type="match status" value="1"/>
</dbReference>
<dbReference type="SUPFAM" id="SSF52833">
    <property type="entry name" value="Thioredoxin-like"/>
    <property type="match status" value="1"/>
</dbReference>
<evidence type="ECO:0000313" key="4">
    <source>
        <dbReference type="Proteomes" id="UP001465976"/>
    </source>
</evidence>
<dbReference type="PANTHER" id="PTHR44051">
    <property type="entry name" value="GLUTATHIONE S-TRANSFERASE-RELATED"/>
    <property type="match status" value="1"/>
</dbReference>
<dbReference type="CDD" id="cd03046">
    <property type="entry name" value="GST_N_GTT1_like"/>
    <property type="match status" value="1"/>
</dbReference>
<dbReference type="Pfam" id="PF02798">
    <property type="entry name" value="GST_N"/>
    <property type="match status" value="1"/>
</dbReference>
<accession>A0ABR3FHQ4</accession>
<evidence type="ECO:0000259" key="2">
    <source>
        <dbReference type="PROSITE" id="PS50404"/>
    </source>
</evidence>
<dbReference type="Gene3D" id="1.20.1050.10">
    <property type="match status" value="1"/>
</dbReference>
<dbReference type="EMBL" id="JBAHYK010000353">
    <property type="protein sequence ID" value="KAL0574901.1"/>
    <property type="molecule type" value="Genomic_DNA"/>
</dbReference>
<gene>
    <name evidence="3" type="ORF">V5O48_007061</name>
</gene>
<dbReference type="PROSITE" id="PS50404">
    <property type="entry name" value="GST_NTER"/>
    <property type="match status" value="1"/>
</dbReference>
<organism evidence="3 4">
    <name type="scientific">Marasmius crinis-equi</name>
    <dbReference type="NCBI Taxonomy" id="585013"/>
    <lineage>
        <taxon>Eukaryota</taxon>
        <taxon>Fungi</taxon>
        <taxon>Dikarya</taxon>
        <taxon>Basidiomycota</taxon>
        <taxon>Agaricomycotina</taxon>
        <taxon>Agaricomycetes</taxon>
        <taxon>Agaricomycetidae</taxon>
        <taxon>Agaricales</taxon>
        <taxon>Marasmiineae</taxon>
        <taxon>Marasmiaceae</taxon>
        <taxon>Marasmius</taxon>
    </lineage>
</organism>